<protein>
    <submittedName>
        <fullName evidence="1">Uncharacterized protein</fullName>
    </submittedName>
</protein>
<dbReference type="AlphaFoldDB" id="T1JQV9"/>
<dbReference type="EnsemblMetazoa" id="tetur01g04640.1">
    <property type="protein sequence ID" value="tetur01g04640.1"/>
    <property type="gene ID" value="tetur01g04640"/>
</dbReference>
<keyword evidence="2" id="KW-1185">Reference proteome</keyword>
<dbReference type="Proteomes" id="UP000015104">
    <property type="component" value="Unassembled WGS sequence"/>
</dbReference>
<reference evidence="2" key="1">
    <citation type="submission" date="2011-08" db="EMBL/GenBank/DDBJ databases">
        <authorList>
            <person name="Rombauts S."/>
        </authorList>
    </citation>
    <scope>NUCLEOTIDE SEQUENCE</scope>
    <source>
        <strain evidence="2">London</strain>
    </source>
</reference>
<accession>T1JQV9</accession>
<reference evidence="1" key="2">
    <citation type="submission" date="2015-06" db="UniProtKB">
        <authorList>
            <consortium name="EnsemblMetazoa"/>
        </authorList>
    </citation>
    <scope>IDENTIFICATION</scope>
</reference>
<organism evidence="1 2">
    <name type="scientific">Tetranychus urticae</name>
    <name type="common">Two-spotted spider mite</name>
    <dbReference type="NCBI Taxonomy" id="32264"/>
    <lineage>
        <taxon>Eukaryota</taxon>
        <taxon>Metazoa</taxon>
        <taxon>Ecdysozoa</taxon>
        <taxon>Arthropoda</taxon>
        <taxon>Chelicerata</taxon>
        <taxon>Arachnida</taxon>
        <taxon>Acari</taxon>
        <taxon>Acariformes</taxon>
        <taxon>Trombidiformes</taxon>
        <taxon>Prostigmata</taxon>
        <taxon>Eleutherengona</taxon>
        <taxon>Raphignathae</taxon>
        <taxon>Tetranychoidea</taxon>
        <taxon>Tetranychidae</taxon>
        <taxon>Tetranychus</taxon>
    </lineage>
</organism>
<dbReference type="HOGENOM" id="CLU_1909312_0_0_1"/>
<evidence type="ECO:0000313" key="1">
    <source>
        <dbReference type="EnsemblMetazoa" id="tetur01g04640.1"/>
    </source>
</evidence>
<name>T1JQV9_TETUR</name>
<sequence length="133" mass="15206">MSNVQYISVTNRATGQTLRVEDPFPYSVFLARVRQVCPENSGIFPVFVSNNDVLDYDALVNYFRQYPYNIFRVETGPFGGRSFPCIIIIHRPRRGFPTKFESLTQKWEFATIVLFNNSANAPYVHPYSIGIGA</sequence>
<evidence type="ECO:0000313" key="2">
    <source>
        <dbReference type="Proteomes" id="UP000015104"/>
    </source>
</evidence>
<dbReference type="EMBL" id="CAEY01000442">
    <property type="status" value="NOT_ANNOTATED_CDS"/>
    <property type="molecule type" value="Genomic_DNA"/>
</dbReference>
<proteinExistence type="predicted"/>